<sequence length="112" mass="12446">MSNDLMRKQSKNILNAINNFVSNTGLNDVKTTFDSKTGIASVIGNKDGFQYTTTLTKHMNGVVQTTTQFATNLGKEALISQIKALRKQGYKQQQIADMLKISQATVSKYLRK</sequence>
<reference evidence="2 3" key="1">
    <citation type="submission" date="2015-09" db="EMBL/GenBank/DDBJ databases">
        <authorList>
            <consortium name="Pathogen Informatics"/>
        </authorList>
    </citation>
    <scope>NUCLEOTIDE SEQUENCE [LARGE SCALE GENOMIC DNA]</scope>
    <source>
        <strain evidence="2 3">2789STDY5834911</strain>
    </source>
</reference>
<accession>A0A174TH18</accession>
<dbReference type="RefSeq" id="WP_055153509.1">
    <property type="nucleotide sequence ID" value="NZ_CZAW01000066.1"/>
</dbReference>
<dbReference type="InterPro" id="IPR006120">
    <property type="entry name" value="Resolvase_HTH_dom"/>
</dbReference>
<dbReference type="OrthoDB" id="2060701at2"/>
<dbReference type="Pfam" id="PF02796">
    <property type="entry name" value="HTH_7"/>
    <property type="match status" value="1"/>
</dbReference>
<dbReference type="Gene3D" id="1.10.10.60">
    <property type="entry name" value="Homeodomain-like"/>
    <property type="match status" value="1"/>
</dbReference>
<evidence type="ECO:0000313" key="3">
    <source>
        <dbReference type="Proteomes" id="UP000095712"/>
    </source>
</evidence>
<evidence type="ECO:0000313" key="2">
    <source>
        <dbReference type="EMBL" id="CUQ06660.1"/>
    </source>
</evidence>
<name>A0A174TH18_9FIRM</name>
<dbReference type="AlphaFoldDB" id="A0A174TH18"/>
<proteinExistence type="predicted"/>
<gene>
    <name evidence="2" type="ORF">ERS852523_03827</name>
</gene>
<dbReference type="GeneID" id="303258566"/>
<dbReference type="EMBL" id="CZAW01000066">
    <property type="protein sequence ID" value="CUQ06660.1"/>
    <property type="molecule type" value="Genomic_DNA"/>
</dbReference>
<evidence type="ECO:0000259" key="1">
    <source>
        <dbReference type="Pfam" id="PF02796"/>
    </source>
</evidence>
<dbReference type="GO" id="GO:0000150">
    <property type="term" value="F:DNA strand exchange activity"/>
    <property type="evidence" value="ECO:0007669"/>
    <property type="project" value="InterPro"/>
</dbReference>
<organism evidence="2 3">
    <name type="scientific">Blautia wexlerae</name>
    <dbReference type="NCBI Taxonomy" id="418240"/>
    <lineage>
        <taxon>Bacteria</taxon>
        <taxon>Bacillati</taxon>
        <taxon>Bacillota</taxon>
        <taxon>Clostridia</taxon>
        <taxon>Lachnospirales</taxon>
        <taxon>Lachnospiraceae</taxon>
        <taxon>Blautia</taxon>
    </lineage>
</organism>
<protein>
    <recommendedName>
        <fullName evidence="1">Resolvase HTH domain-containing protein</fullName>
    </recommendedName>
</protein>
<dbReference type="Proteomes" id="UP000095712">
    <property type="component" value="Unassembled WGS sequence"/>
</dbReference>
<feature type="domain" description="Resolvase HTH" evidence="1">
    <location>
        <begin position="78"/>
        <end position="112"/>
    </location>
</feature>
<dbReference type="GO" id="GO:0003677">
    <property type="term" value="F:DNA binding"/>
    <property type="evidence" value="ECO:0007669"/>
    <property type="project" value="InterPro"/>
</dbReference>